<dbReference type="EnsemblMetazoa" id="Aqu2.1.35220_001">
    <property type="protein sequence ID" value="Aqu2.1.35220_001"/>
    <property type="gene ID" value="Aqu2.1.35220"/>
</dbReference>
<accession>A0A1X7V4N8</accession>
<name>A0A1X7V4N8_AMPQE</name>
<dbReference type="AlphaFoldDB" id="A0A1X7V4N8"/>
<organism evidence="1">
    <name type="scientific">Amphimedon queenslandica</name>
    <name type="common">Sponge</name>
    <dbReference type="NCBI Taxonomy" id="400682"/>
    <lineage>
        <taxon>Eukaryota</taxon>
        <taxon>Metazoa</taxon>
        <taxon>Porifera</taxon>
        <taxon>Demospongiae</taxon>
        <taxon>Heteroscleromorpha</taxon>
        <taxon>Haplosclerida</taxon>
        <taxon>Niphatidae</taxon>
        <taxon>Amphimedon</taxon>
    </lineage>
</organism>
<proteinExistence type="predicted"/>
<reference evidence="1" key="1">
    <citation type="submission" date="2017-05" db="UniProtKB">
        <authorList>
            <consortium name="EnsemblMetazoa"/>
        </authorList>
    </citation>
    <scope>IDENTIFICATION</scope>
</reference>
<sequence length="116" mass="13120">LLTHQFWQVGDYPRIVPSSSNNMIVHYIGFNNSFWEFQFLELVSDVYSYTLTIDDSIISLLDCIVRSTSFVISRPMYSIDSLITVHNQVVTLLNDTGNGLQLFRDTAAPSVAIAIQ</sequence>
<evidence type="ECO:0000313" key="1">
    <source>
        <dbReference type="EnsemblMetazoa" id="Aqu2.1.35220_001"/>
    </source>
</evidence>
<protein>
    <submittedName>
        <fullName evidence="1">Uncharacterized protein</fullName>
    </submittedName>
</protein>
<dbReference type="InParanoid" id="A0A1X7V4N8"/>